<protein>
    <submittedName>
        <fullName evidence="5">Outer membrane protein assembly factor BamD, BamD/ComL family</fullName>
    </submittedName>
</protein>
<feature type="domain" description="Ancillary SecYEG translocon subunit/Cell division coordinator CpoB TPR" evidence="4">
    <location>
        <begin position="572"/>
        <end position="666"/>
    </location>
</feature>
<gene>
    <name evidence="5" type="ORF">SAMN05443429_10261</name>
</gene>
<keyword evidence="2 3" id="KW-0802">TPR repeat</keyword>
<dbReference type="InterPro" id="IPR051012">
    <property type="entry name" value="CellSynth/LPSAsmb/PSIAsmb"/>
</dbReference>
<evidence type="ECO:0000313" key="6">
    <source>
        <dbReference type="Proteomes" id="UP000184335"/>
    </source>
</evidence>
<accession>A0A1M6BN15</accession>
<dbReference type="Gene3D" id="1.25.40.10">
    <property type="entry name" value="Tetratricopeptide repeat domain"/>
    <property type="match status" value="7"/>
</dbReference>
<dbReference type="Pfam" id="PF09976">
    <property type="entry name" value="TPR_21"/>
    <property type="match status" value="1"/>
</dbReference>
<dbReference type="InterPro" id="IPR018704">
    <property type="entry name" value="SecYEG/CpoB_TPR"/>
</dbReference>
<dbReference type="PROSITE" id="PS50005">
    <property type="entry name" value="TPR"/>
    <property type="match status" value="2"/>
</dbReference>
<dbReference type="RefSeq" id="WP_073178130.1">
    <property type="nucleotide sequence ID" value="NZ_FQYI01000002.1"/>
</dbReference>
<evidence type="ECO:0000256" key="1">
    <source>
        <dbReference type="ARBA" id="ARBA00022737"/>
    </source>
</evidence>
<evidence type="ECO:0000256" key="3">
    <source>
        <dbReference type="PROSITE-ProRule" id="PRU00339"/>
    </source>
</evidence>
<sequence length="986" mass="111736">MRNRTLSIGAAVLFFSLSGAQQTKYFTQASDYHFGLAENLFQGKVYNASQYEFASEYFYGDLNNSQKEAARFFDNLIGTLLQKDGAELGLQAFLEENPNSAFLSAASLPLADYYLNKKDYERALEMLMKVNQLQLSREENSQYVLKLGYAKFMTGDKAGAVEALQEAYNSAEGESRKEISYMLGHLSYSGGDSEAAFKYFDEIKDDEKFAGMVKPYYVQMYYNTGDYSRAISEGKNLLDGDLSPTYKSEVQKIIGESYFRQGKYSDAYPYLKNYLEQQQNPTSSDLYEMGFLAAKMQNYEEAVHYYNRLLNEQSASAQNAYYQLGNAYLQTGRKQEALSAFRSAYQMSYDAKVKQLAHEQYAKLGYELGNPFETPGKVLQAYISAYPKSAKRAEMQKLLVNSYLYSGDYRATLEAIDKMGNASGETEKINQEVSLLLGMEEFNKGNYDEAEKYLNRSLKKNISEEAGYRARYWLAQIDYQKGRYPAAISGFEKLAGKNFPENQQVPYDLGYAYFKSKNFPKAQQNFSQYLKNPQEEYKADAELRLADTYFAENKLTDAIALYDKAEGADEHTMFQKAMAQGYRGDSQAKISELKKFTGKYPNSEFAEQANFEIAAAYASQEDYSNSNAYLEKVIKSGKDRDLTINARIARAQNLADLGQTERALQEFRLLGSEYRNTEWAKKILPASRAAFLKNNDISGYQAFAKSLGVDVSSAELDEINLTGARNFYQKKEYARAIPMYEKFLIKNPTGQGRYLAQYELGESYYQTKNAAKALAVLQEVANEPNDYQTEAQTRIAQINLAQNNSAEAIRQLEKLLKAPDKKIRNFANVELMSLYAENNEISKASQRAEEVLKDASSPPPVLEKARVICARSLMQTGKDRDAQNAYAALEKSTNPEVAAEALYAKAFYQNKAKAYKNSNETIFKLANNFASEEYWGAKALLVMARNYLGLQDQYQASYTVDQVIANYQDFPEIISEAKEIKKSIKK</sequence>
<evidence type="ECO:0000313" key="5">
    <source>
        <dbReference type="EMBL" id="SHI50047.1"/>
    </source>
</evidence>
<dbReference type="AlphaFoldDB" id="A0A1M6BN15"/>
<dbReference type="PANTHER" id="PTHR45586:SF1">
    <property type="entry name" value="LIPOPOLYSACCHARIDE ASSEMBLY PROTEIN B"/>
    <property type="match status" value="1"/>
</dbReference>
<reference evidence="5 6" key="1">
    <citation type="submission" date="2016-11" db="EMBL/GenBank/DDBJ databases">
        <authorList>
            <person name="Jaros S."/>
            <person name="Januszkiewicz K."/>
            <person name="Wedrychowicz H."/>
        </authorList>
    </citation>
    <scope>NUCLEOTIDE SEQUENCE [LARGE SCALE GENOMIC DNA]</scope>
    <source>
        <strain evidence="5 6">DSM 25479</strain>
    </source>
</reference>
<dbReference type="InterPro" id="IPR011990">
    <property type="entry name" value="TPR-like_helical_dom_sf"/>
</dbReference>
<feature type="repeat" description="TPR" evidence="3">
    <location>
        <begin position="318"/>
        <end position="351"/>
    </location>
</feature>
<keyword evidence="1" id="KW-0677">Repeat</keyword>
<dbReference type="Proteomes" id="UP000184335">
    <property type="component" value="Unassembled WGS sequence"/>
</dbReference>
<dbReference type="SMART" id="SM00028">
    <property type="entry name" value="TPR"/>
    <property type="match status" value="9"/>
</dbReference>
<dbReference type="SUPFAM" id="SSF48452">
    <property type="entry name" value="TPR-like"/>
    <property type="match status" value="6"/>
</dbReference>
<feature type="repeat" description="TPR" evidence="3">
    <location>
        <begin position="283"/>
        <end position="316"/>
    </location>
</feature>
<dbReference type="PANTHER" id="PTHR45586">
    <property type="entry name" value="TPR REPEAT-CONTAINING PROTEIN PA4667"/>
    <property type="match status" value="1"/>
</dbReference>
<dbReference type="PROSITE" id="PS50293">
    <property type="entry name" value="TPR_REGION"/>
    <property type="match status" value="1"/>
</dbReference>
<evidence type="ECO:0000259" key="4">
    <source>
        <dbReference type="Pfam" id="PF09976"/>
    </source>
</evidence>
<dbReference type="OrthoDB" id="9814448at2"/>
<dbReference type="STRING" id="1118202.SAMN05443429_10261"/>
<keyword evidence="6" id="KW-1185">Reference proteome</keyword>
<evidence type="ECO:0000256" key="2">
    <source>
        <dbReference type="ARBA" id="ARBA00022803"/>
    </source>
</evidence>
<dbReference type="Pfam" id="PF13432">
    <property type="entry name" value="TPR_16"/>
    <property type="match status" value="4"/>
</dbReference>
<dbReference type="EMBL" id="FQYI01000002">
    <property type="protein sequence ID" value="SHI50047.1"/>
    <property type="molecule type" value="Genomic_DNA"/>
</dbReference>
<organism evidence="5 6">
    <name type="scientific">Cruoricaptor ignavus</name>
    <dbReference type="NCBI Taxonomy" id="1118202"/>
    <lineage>
        <taxon>Bacteria</taxon>
        <taxon>Pseudomonadati</taxon>
        <taxon>Bacteroidota</taxon>
        <taxon>Flavobacteriia</taxon>
        <taxon>Flavobacteriales</taxon>
        <taxon>Weeksellaceae</taxon>
        <taxon>Cruoricaptor</taxon>
    </lineage>
</organism>
<proteinExistence type="predicted"/>
<dbReference type="InterPro" id="IPR019734">
    <property type="entry name" value="TPR_rpt"/>
</dbReference>
<name>A0A1M6BN15_9FLAO</name>